<name>A0A8J3AFA3_9BACI</name>
<dbReference type="AlphaFoldDB" id="A0A8J3AFA3"/>
<keyword evidence="1" id="KW-0812">Transmembrane</keyword>
<accession>A0A8J3AFA3</accession>
<feature type="transmembrane region" description="Helical" evidence="1">
    <location>
        <begin position="62"/>
        <end position="81"/>
    </location>
</feature>
<dbReference type="OrthoDB" id="2891637at2"/>
<dbReference type="EMBL" id="BMHB01000001">
    <property type="protein sequence ID" value="GGI13243.1"/>
    <property type="molecule type" value="Genomic_DNA"/>
</dbReference>
<reference evidence="3" key="1">
    <citation type="journal article" date="2019" name="Int. J. Syst. Evol. Microbiol.">
        <title>The Global Catalogue of Microorganisms (GCM) 10K type strain sequencing project: providing services to taxonomists for standard genome sequencing and annotation.</title>
        <authorList>
            <consortium name="The Broad Institute Genomics Platform"/>
            <consortium name="The Broad Institute Genome Sequencing Center for Infectious Disease"/>
            <person name="Wu L."/>
            <person name="Ma J."/>
        </authorList>
    </citation>
    <scope>NUCLEOTIDE SEQUENCE [LARGE SCALE GENOMIC DNA]</scope>
    <source>
        <strain evidence="3">CGMCC 1.14993</strain>
    </source>
</reference>
<protein>
    <submittedName>
        <fullName evidence="2">Uncharacterized protein</fullName>
    </submittedName>
</protein>
<organism evidence="2 3">
    <name type="scientific">Gottfriedia solisilvae</name>
    <dbReference type="NCBI Taxonomy" id="1516104"/>
    <lineage>
        <taxon>Bacteria</taxon>
        <taxon>Bacillati</taxon>
        <taxon>Bacillota</taxon>
        <taxon>Bacilli</taxon>
        <taxon>Bacillales</taxon>
        <taxon>Bacillaceae</taxon>
        <taxon>Gottfriedia</taxon>
    </lineage>
</organism>
<keyword evidence="1" id="KW-0472">Membrane</keyword>
<gene>
    <name evidence="2" type="ORF">GCM10007380_16940</name>
</gene>
<keyword evidence="3" id="KW-1185">Reference proteome</keyword>
<feature type="transmembrane region" description="Helical" evidence="1">
    <location>
        <begin position="32"/>
        <end position="50"/>
    </location>
</feature>
<keyword evidence="1" id="KW-1133">Transmembrane helix</keyword>
<evidence type="ECO:0000313" key="2">
    <source>
        <dbReference type="EMBL" id="GGI13243.1"/>
    </source>
</evidence>
<proteinExistence type="predicted"/>
<evidence type="ECO:0000313" key="3">
    <source>
        <dbReference type="Proteomes" id="UP000626244"/>
    </source>
</evidence>
<dbReference type="Proteomes" id="UP000626244">
    <property type="component" value="Unassembled WGS sequence"/>
</dbReference>
<evidence type="ECO:0000256" key="1">
    <source>
        <dbReference type="SAM" id="Phobius"/>
    </source>
</evidence>
<comment type="caution">
    <text evidence="2">The sequence shown here is derived from an EMBL/GenBank/DDBJ whole genome shotgun (WGS) entry which is preliminary data.</text>
</comment>
<sequence length="82" mass="9266">MKKHLGKLSILFLLADILFVLSIQGKYINHAFAYITIFILYLLSVLSALYSEGVWKKISLTLLSIIFLVIIGYFVLGVLAFL</sequence>
<dbReference type="RefSeq" id="WP_087998090.1">
    <property type="nucleotide sequence ID" value="NZ_BMHB01000001.1"/>
</dbReference>